<feature type="transmembrane region" description="Helical" evidence="1">
    <location>
        <begin position="104"/>
        <end position="127"/>
    </location>
</feature>
<reference evidence="2" key="2">
    <citation type="submission" date="2023-06" db="EMBL/GenBank/DDBJ databases">
        <authorList>
            <consortium name="Lawrence Berkeley National Laboratory"/>
            <person name="Haridas S."/>
            <person name="Hensen N."/>
            <person name="Bonometti L."/>
            <person name="Westerberg I."/>
            <person name="Brannstrom I.O."/>
            <person name="Guillou S."/>
            <person name="Cros-Aarteil S."/>
            <person name="Calhoun S."/>
            <person name="Kuo A."/>
            <person name="Mondo S."/>
            <person name="Pangilinan J."/>
            <person name="Riley R."/>
            <person name="Labutti K."/>
            <person name="Andreopoulos B."/>
            <person name="Lipzen A."/>
            <person name="Chen C."/>
            <person name="Yanf M."/>
            <person name="Daum C."/>
            <person name="Ng V."/>
            <person name="Clum A."/>
            <person name="Steindorff A."/>
            <person name="Ohm R."/>
            <person name="Martin F."/>
            <person name="Silar P."/>
            <person name="Natvig D."/>
            <person name="Lalanne C."/>
            <person name="Gautier V."/>
            <person name="Ament-Velasquez S.L."/>
            <person name="Kruys A."/>
            <person name="Hutchinson M.I."/>
            <person name="Powell A.J."/>
            <person name="Barry K."/>
            <person name="Miller A.N."/>
            <person name="Grigoriev I.V."/>
            <person name="Debuchy R."/>
            <person name="Gladieux P."/>
            <person name="Thoren M.H."/>
            <person name="Johannesson H."/>
        </authorList>
    </citation>
    <scope>NUCLEOTIDE SEQUENCE</scope>
    <source>
        <strain evidence="2">CBS 168.71</strain>
    </source>
</reference>
<keyword evidence="1" id="KW-1133">Transmembrane helix</keyword>
<dbReference type="RefSeq" id="XP_062655696.1">
    <property type="nucleotide sequence ID" value="XM_062799597.1"/>
</dbReference>
<proteinExistence type="predicted"/>
<feature type="transmembrane region" description="Helical" evidence="1">
    <location>
        <begin position="46"/>
        <end position="76"/>
    </location>
</feature>
<keyword evidence="3" id="KW-1185">Reference proteome</keyword>
<dbReference type="AlphaFoldDB" id="A0AAE0H969"/>
<organism evidence="2 3">
    <name type="scientific">Chaetomium fimeti</name>
    <dbReference type="NCBI Taxonomy" id="1854472"/>
    <lineage>
        <taxon>Eukaryota</taxon>
        <taxon>Fungi</taxon>
        <taxon>Dikarya</taxon>
        <taxon>Ascomycota</taxon>
        <taxon>Pezizomycotina</taxon>
        <taxon>Sordariomycetes</taxon>
        <taxon>Sordariomycetidae</taxon>
        <taxon>Sordariales</taxon>
        <taxon>Chaetomiaceae</taxon>
        <taxon>Chaetomium</taxon>
    </lineage>
</organism>
<accession>A0AAE0H969</accession>
<gene>
    <name evidence="2" type="ORF">B0H64DRAFT_223061</name>
</gene>
<sequence length="161" mass="17794">MSRAHLLCLTRRRRRRAAEVCIVGPVALEDPASPSVSSLPSLTWKYYLFGGLVFLFGVAVPFCCCCTPVLFSFCCLPIPVTMMHSPAPSSTGHFCRLFGIRTSMLWFVLDRAFDILLVALPGGWIIYRLLCRPHTDDDAGDPSSNIFPAVVVPRDGTTQSR</sequence>
<dbReference type="GeneID" id="87836545"/>
<evidence type="ECO:0000313" key="3">
    <source>
        <dbReference type="Proteomes" id="UP001278766"/>
    </source>
</evidence>
<reference evidence="2" key="1">
    <citation type="journal article" date="2023" name="Mol. Phylogenet. Evol.">
        <title>Genome-scale phylogeny and comparative genomics of the fungal order Sordariales.</title>
        <authorList>
            <person name="Hensen N."/>
            <person name="Bonometti L."/>
            <person name="Westerberg I."/>
            <person name="Brannstrom I.O."/>
            <person name="Guillou S."/>
            <person name="Cros-Aarteil S."/>
            <person name="Calhoun S."/>
            <person name="Haridas S."/>
            <person name="Kuo A."/>
            <person name="Mondo S."/>
            <person name="Pangilinan J."/>
            <person name="Riley R."/>
            <person name="LaButti K."/>
            <person name="Andreopoulos B."/>
            <person name="Lipzen A."/>
            <person name="Chen C."/>
            <person name="Yan M."/>
            <person name="Daum C."/>
            <person name="Ng V."/>
            <person name="Clum A."/>
            <person name="Steindorff A."/>
            <person name="Ohm R.A."/>
            <person name="Martin F."/>
            <person name="Silar P."/>
            <person name="Natvig D.O."/>
            <person name="Lalanne C."/>
            <person name="Gautier V."/>
            <person name="Ament-Velasquez S.L."/>
            <person name="Kruys A."/>
            <person name="Hutchinson M.I."/>
            <person name="Powell A.J."/>
            <person name="Barry K."/>
            <person name="Miller A.N."/>
            <person name="Grigoriev I.V."/>
            <person name="Debuchy R."/>
            <person name="Gladieux P."/>
            <person name="Hiltunen Thoren M."/>
            <person name="Johannesson H."/>
        </authorList>
    </citation>
    <scope>NUCLEOTIDE SEQUENCE</scope>
    <source>
        <strain evidence="2">CBS 168.71</strain>
    </source>
</reference>
<keyword evidence="1" id="KW-0812">Transmembrane</keyword>
<evidence type="ECO:0000313" key="2">
    <source>
        <dbReference type="EMBL" id="KAK3292182.1"/>
    </source>
</evidence>
<keyword evidence="1" id="KW-0472">Membrane</keyword>
<dbReference type="Proteomes" id="UP001278766">
    <property type="component" value="Unassembled WGS sequence"/>
</dbReference>
<evidence type="ECO:0000256" key="1">
    <source>
        <dbReference type="SAM" id="Phobius"/>
    </source>
</evidence>
<dbReference type="EMBL" id="JAUEPN010000007">
    <property type="protein sequence ID" value="KAK3292182.1"/>
    <property type="molecule type" value="Genomic_DNA"/>
</dbReference>
<protein>
    <submittedName>
        <fullName evidence="2">Uncharacterized protein</fullName>
    </submittedName>
</protein>
<comment type="caution">
    <text evidence="2">The sequence shown here is derived from an EMBL/GenBank/DDBJ whole genome shotgun (WGS) entry which is preliminary data.</text>
</comment>
<name>A0AAE0H969_9PEZI</name>